<dbReference type="SUPFAM" id="SSF100950">
    <property type="entry name" value="NagB/RpiA/CoA transferase-like"/>
    <property type="match status" value="2"/>
</dbReference>
<evidence type="ECO:0000256" key="3">
    <source>
        <dbReference type="ARBA" id="ARBA00022679"/>
    </source>
</evidence>
<evidence type="ECO:0000256" key="6">
    <source>
        <dbReference type="SAM" id="MobiDB-lite"/>
    </source>
</evidence>
<accession>A0A0G3H4G8</accession>
<proteinExistence type="inferred from homology"/>
<dbReference type="GO" id="GO:0008260">
    <property type="term" value="F:succinyl-CoA:3-oxo-acid CoA-transferase activity"/>
    <property type="evidence" value="ECO:0007669"/>
    <property type="project" value="UniProtKB-EC"/>
</dbReference>
<reference evidence="7 8" key="1">
    <citation type="journal article" date="2015" name="Genome Announc.">
        <title>Complete Genome Sequence of the Type Strain Corynebacterium mustelae DSM 45274, Isolated from Various Tissues of a Male Ferret with Lethal Sepsis.</title>
        <authorList>
            <person name="Ruckert C."/>
            <person name="Eimer J."/>
            <person name="Winkler A."/>
            <person name="Tauch A."/>
        </authorList>
    </citation>
    <scope>NUCLEOTIDE SEQUENCE [LARGE SCALE GENOMIC DNA]</scope>
    <source>
        <strain evidence="7 8">DSM 45274</strain>
    </source>
</reference>
<dbReference type="InterPro" id="IPR037171">
    <property type="entry name" value="NagB/RpiA_transferase-like"/>
</dbReference>
<evidence type="ECO:0000256" key="5">
    <source>
        <dbReference type="PIRSR" id="PIRSR000858-1"/>
    </source>
</evidence>
<evidence type="ECO:0000256" key="4">
    <source>
        <dbReference type="PIRNR" id="PIRNR000858"/>
    </source>
</evidence>
<comment type="similarity">
    <text evidence="1">Belongs to the 3-oxoacid CoA-transferase subunit B family.</text>
</comment>
<dbReference type="OrthoDB" id="9778604at2"/>
<evidence type="ECO:0000256" key="2">
    <source>
        <dbReference type="ARBA" id="ARBA00007154"/>
    </source>
</evidence>
<dbReference type="Gene3D" id="3.40.1080.10">
    <property type="entry name" value="Glutaconate Coenzyme A-transferase"/>
    <property type="match status" value="2"/>
</dbReference>
<dbReference type="InterPro" id="IPR004165">
    <property type="entry name" value="CoA_trans_fam_I"/>
</dbReference>
<feature type="active site" description="5-glutamyl coenzyme A thioester intermediate" evidence="5">
    <location>
        <position position="326"/>
    </location>
</feature>
<dbReference type="InterPro" id="IPR014388">
    <property type="entry name" value="3-oxoacid_CoA-transferase"/>
</dbReference>
<dbReference type="NCBIfam" id="TIGR02429">
    <property type="entry name" value="pcaI_scoA_fam"/>
    <property type="match status" value="1"/>
</dbReference>
<dbReference type="InterPro" id="IPR012791">
    <property type="entry name" value="3-oxoacid_CoA-transf_B"/>
</dbReference>
<comment type="similarity">
    <text evidence="2 4">Belongs to the 3-oxoacid CoA-transferase family.</text>
</comment>
<protein>
    <submittedName>
        <fullName evidence="7">3-oxoacid CoA-transferase, B subunit/3-oxoacid CoA-transferase, A subunit</fullName>
        <ecNumber evidence="7">2.8.3.5</ecNumber>
    </submittedName>
</protein>
<dbReference type="Pfam" id="PF01144">
    <property type="entry name" value="CoA_trans"/>
    <property type="match status" value="2"/>
</dbReference>
<dbReference type="PANTHER" id="PTHR13707:SF60">
    <property type="entry name" value="ACETATE COA-TRANSFERASE SUBUNIT ALPHA"/>
    <property type="match status" value="1"/>
</dbReference>
<dbReference type="GO" id="GO:0046952">
    <property type="term" value="P:ketone body catabolic process"/>
    <property type="evidence" value="ECO:0007669"/>
    <property type="project" value="InterPro"/>
</dbReference>
<dbReference type="PATRIC" id="fig|571915.4.peg.2564"/>
<reference evidence="8" key="2">
    <citation type="submission" date="2015-05" db="EMBL/GenBank/DDBJ databases">
        <title>Complete genome sequence of Corynebacterium mustelae DSM 45274, isolated from various tissues of a male ferret with lethal sepsis.</title>
        <authorList>
            <person name="Ruckert C."/>
            <person name="Albersmeier A."/>
            <person name="Winkler A."/>
            <person name="Tauch A."/>
        </authorList>
    </citation>
    <scope>NUCLEOTIDE SEQUENCE [LARGE SCALE GENOMIC DNA]</scope>
    <source>
        <strain evidence="8">DSM 45274</strain>
    </source>
</reference>
<dbReference type="Proteomes" id="UP000035199">
    <property type="component" value="Chromosome"/>
</dbReference>
<dbReference type="KEGG" id="cmv:CMUST_12010"/>
<keyword evidence="8" id="KW-1185">Reference proteome</keyword>
<dbReference type="STRING" id="571915.CMUST_12010"/>
<dbReference type="PIRSF" id="PIRSF000858">
    <property type="entry name" value="SCOT-t"/>
    <property type="match status" value="1"/>
</dbReference>
<feature type="region of interest" description="Disordered" evidence="6">
    <location>
        <begin position="260"/>
        <end position="280"/>
    </location>
</feature>
<evidence type="ECO:0000313" key="7">
    <source>
        <dbReference type="EMBL" id="AKK06713.1"/>
    </source>
</evidence>
<evidence type="ECO:0000313" key="8">
    <source>
        <dbReference type="Proteomes" id="UP000035199"/>
    </source>
</evidence>
<organism evidence="7 8">
    <name type="scientific">Corynebacterium mustelae</name>
    <dbReference type="NCBI Taxonomy" id="571915"/>
    <lineage>
        <taxon>Bacteria</taxon>
        <taxon>Bacillati</taxon>
        <taxon>Actinomycetota</taxon>
        <taxon>Actinomycetes</taxon>
        <taxon>Mycobacteriales</taxon>
        <taxon>Corynebacteriaceae</taxon>
        <taxon>Corynebacterium</taxon>
    </lineage>
</organism>
<gene>
    <name evidence="7" type="primary">Oxct1</name>
    <name evidence="7" type="ORF">CMUST_12010</name>
</gene>
<sequence length="494" mass="52185">MVDKVVRSVDEAIAGITPGANLAIGGFGICGNPLVLIEAIAERGINDLVVYSNNPGTQVTGESLGLARFSEKHLMRKFGGSYVGFNIEFERQYLNGEIEVELIPQGTLAERMRAGGAGIPGFYTATGADTAVALGGLPQRFNPDGSIASPSPPKETRVMTFRGEERTFVFEEAITTDFALIRAKKGDRAGNLVFNLSAQNFNFEAAMCGGITIVEVEELVETGTLDPDEIHLPGIFVDRVLPLSPEQVAAKPIEIIRTRSDDGGQSQAHTDAELLNPDGKGWSRSGIGNRAAQELRDGEYINLGVGVPTEVANFVPEGVTVTLHGENGILNMGPYPTESEVNADLINAGKTTVTLKPGGATFSSSLSFAMIRGGHINTAILGALQVSEKGDIANWGIPGKKMNGMGGAMDLVKGAQRVIAVLDHVSKDGSPRLLAECTYPLTAAGVVQRIITSLGVFDVVDDHLNLIELAPGVTLDDIAANTEARYTVDPSLST</sequence>
<dbReference type="NCBIfam" id="TIGR02428">
    <property type="entry name" value="pcaJ_scoB_fam"/>
    <property type="match status" value="1"/>
</dbReference>
<name>A0A0G3H4G8_9CORY</name>
<dbReference type="SMART" id="SM00882">
    <property type="entry name" value="CoA_trans"/>
    <property type="match status" value="2"/>
</dbReference>
<dbReference type="PANTHER" id="PTHR13707">
    <property type="entry name" value="KETOACID-COENZYME A TRANSFERASE"/>
    <property type="match status" value="1"/>
</dbReference>
<keyword evidence="3 4" id="KW-0808">Transferase</keyword>
<evidence type="ECO:0000256" key="1">
    <source>
        <dbReference type="ARBA" id="ARBA00007047"/>
    </source>
</evidence>
<dbReference type="EMBL" id="CP011542">
    <property type="protein sequence ID" value="AKK06713.1"/>
    <property type="molecule type" value="Genomic_DNA"/>
</dbReference>
<dbReference type="AlphaFoldDB" id="A0A0G3H4G8"/>
<dbReference type="EC" id="2.8.3.5" evidence="7"/>
<dbReference type="InterPro" id="IPR012792">
    <property type="entry name" value="3-oxoacid_CoA-transf_A"/>
</dbReference>